<dbReference type="FunFam" id="1.10.8.430:FF:000003">
    <property type="entry name" value="Probable disease resistance protein At5g66910"/>
    <property type="match status" value="1"/>
</dbReference>
<dbReference type="Gene3D" id="1.10.10.10">
    <property type="entry name" value="Winged helix-like DNA-binding domain superfamily/Winged helix DNA-binding domain"/>
    <property type="match status" value="1"/>
</dbReference>
<dbReference type="PANTHER" id="PTHR23155:SF1185">
    <property type="entry name" value="DISEASE RESISTANCE RPP8-LIKE PROTEIN 3-RELATED"/>
    <property type="match status" value="1"/>
</dbReference>
<dbReference type="GO" id="GO:0043531">
    <property type="term" value="F:ADP binding"/>
    <property type="evidence" value="ECO:0007669"/>
    <property type="project" value="InterPro"/>
</dbReference>
<sequence>MAEAVVSFGVEKLWELLSRESERLTGTDEQVAGLKRQLGRLQSLLKDAYAKKHESERVRNFLENVKDIVYDAEDIIESFLLKEFGGKEKAIKKRVKRLACFLVDRRKFALDIEAITKRISEEIEGMQSFGLQQIINGGPSLPLQDREREIRQTFSKSSENDLVGVEKSVEELVSHLVGNHSIQVVSISGMGGIGKTTLARQVFHHDTVRRGFDGFAWVCVSQQFTRKYVWQRILQDLRPHDEDIMKMDEHTLQGEVFGLLETGRYLVVLDDVWKEEDWDRIKPVFPQKRGWRMLLTSRNEGVGLHADPTSFAFKPRTLTPEESWKLFERIVFPWRAQNGSMIDEEMEAMGKEMITYCGGLPLAIKVLGGLLARKHTVVEWKRVHENIGAHIVGKSGLNYNNPSSVFRVLSLSYEDLPMKLKHCFLYLAHFPEDYKIEVKTLFNYWAAEGIIISLYDGSSTIQDSGEGYLEELARRNMVIVEESYLSSRMERCQMHDMMREVCLFKAKEENFLQLVKVPTSTVTINAESPRKSRRLVVHSGDALDMLGHKNNHKARSVLVFGAEDNCWKLPCFGNLPLLRVLDLSYVQFKGGKLPPSIGELVHLKFLSLYEANVTHLPSSLKNLKLLLCLNLSVADLLHLVHVPNVLKEMQELRYLLLPRSMHGKTKLELGGLVNLESLANFSTKHSRVTDLLRMTKLRALSVRFTGGCTFQTLSSSLHELRNLETLSVHDRQKIRVNDHGGGDIVLDFIHLKDLTLSMHMPRFLDQYRFPPHLAHIWLIGCRMEEDPTPILEKLLYLKSVYFSSGAFVGKRMVCSRGGFPQLRSLKMSYQKEMEEWSVEEGSMPCLGTLSIDNCKKLKELPDGLMYITSLKELKIERMKREWWERLAPSGDDYCKVKHIPSVQFINCDGH</sequence>
<dbReference type="Pfam" id="PF18052">
    <property type="entry name" value="Rx_N"/>
    <property type="match status" value="1"/>
</dbReference>
<dbReference type="Gene3D" id="1.20.5.4130">
    <property type="match status" value="1"/>
</dbReference>
<dbReference type="Gene3D" id="1.10.8.430">
    <property type="entry name" value="Helical domain of apoptotic protease-activating factors"/>
    <property type="match status" value="1"/>
</dbReference>
<dbReference type="SUPFAM" id="SSF52540">
    <property type="entry name" value="P-loop containing nucleoside triphosphate hydrolases"/>
    <property type="match status" value="1"/>
</dbReference>
<dbReference type="InterPro" id="IPR002182">
    <property type="entry name" value="NB-ARC"/>
</dbReference>
<evidence type="ECO:0000256" key="4">
    <source>
        <dbReference type="ARBA" id="ARBA00022840"/>
    </source>
</evidence>
<dbReference type="InterPro" id="IPR038005">
    <property type="entry name" value="RX-like_CC"/>
</dbReference>
<keyword evidence="5" id="KW-0175">Coiled coil</keyword>
<dbReference type="EMBL" id="CM010635">
    <property type="protein sequence ID" value="RID52151.1"/>
    <property type="molecule type" value="Genomic_DNA"/>
</dbReference>
<evidence type="ECO:0000259" key="6">
    <source>
        <dbReference type="Pfam" id="PF00931"/>
    </source>
</evidence>
<organism evidence="10 11">
    <name type="scientific">Brassica campestris</name>
    <name type="common">Field mustard</name>
    <dbReference type="NCBI Taxonomy" id="3711"/>
    <lineage>
        <taxon>Eukaryota</taxon>
        <taxon>Viridiplantae</taxon>
        <taxon>Streptophyta</taxon>
        <taxon>Embryophyta</taxon>
        <taxon>Tracheophyta</taxon>
        <taxon>Spermatophyta</taxon>
        <taxon>Magnoliopsida</taxon>
        <taxon>eudicotyledons</taxon>
        <taxon>Gunneridae</taxon>
        <taxon>Pentapetalae</taxon>
        <taxon>rosids</taxon>
        <taxon>malvids</taxon>
        <taxon>Brassicales</taxon>
        <taxon>Brassicaceae</taxon>
        <taxon>Brassiceae</taxon>
        <taxon>Brassica</taxon>
    </lineage>
</organism>
<feature type="domain" description="Disease resistance N-terminal" evidence="7">
    <location>
        <begin position="5"/>
        <end position="91"/>
    </location>
</feature>
<evidence type="ECO:0000259" key="9">
    <source>
        <dbReference type="Pfam" id="PF23598"/>
    </source>
</evidence>
<dbReference type="GO" id="GO:0006952">
    <property type="term" value="P:defense response"/>
    <property type="evidence" value="ECO:0007669"/>
    <property type="project" value="UniProtKB-KW"/>
</dbReference>
<dbReference type="InterPro" id="IPR055414">
    <property type="entry name" value="LRR_R13L4/SHOC2-like"/>
</dbReference>
<evidence type="ECO:0000259" key="8">
    <source>
        <dbReference type="Pfam" id="PF23559"/>
    </source>
</evidence>
<keyword evidence="1" id="KW-0677">Repeat</keyword>
<feature type="domain" description="NB-ARC" evidence="6">
    <location>
        <begin position="166"/>
        <end position="334"/>
    </location>
</feature>
<dbReference type="InterPro" id="IPR032675">
    <property type="entry name" value="LRR_dom_sf"/>
</dbReference>
<evidence type="ECO:0008006" key="12">
    <source>
        <dbReference type="Google" id="ProtNLM"/>
    </source>
</evidence>
<dbReference type="InterPro" id="IPR044974">
    <property type="entry name" value="Disease_R_plants"/>
</dbReference>
<dbReference type="InterPro" id="IPR041118">
    <property type="entry name" value="Rx_N"/>
</dbReference>
<dbReference type="CDD" id="cd14798">
    <property type="entry name" value="RX-CC_like"/>
    <property type="match status" value="1"/>
</dbReference>
<evidence type="ECO:0000313" key="11">
    <source>
        <dbReference type="Proteomes" id="UP000264353"/>
    </source>
</evidence>
<dbReference type="Pfam" id="PF23559">
    <property type="entry name" value="WHD_DRP"/>
    <property type="match status" value="1"/>
</dbReference>
<accession>A0A397YFH5</accession>
<feature type="domain" description="Disease resistance protein winged helix" evidence="8">
    <location>
        <begin position="430"/>
        <end position="501"/>
    </location>
</feature>
<evidence type="ECO:0000313" key="10">
    <source>
        <dbReference type="EMBL" id="RID52151.1"/>
    </source>
</evidence>
<evidence type="ECO:0000256" key="3">
    <source>
        <dbReference type="ARBA" id="ARBA00022821"/>
    </source>
</evidence>
<evidence type="ECO:0000259" key="7">
    <source>
        <dbReference type="Pfam" id="PF18052"/>
    </source>
</evidence>
<keyword evidence="2" id="KW-0547">Nucleotide-binding</keyword>
<dbReference type="PANTHER" id="PTHR23155">
    <property type="entry name" value="DISEASE RESISTANCE PROTEIN RP"/>
    <property type="match status" value="1"/>
</dbReference>
<feature type="domain" description="Disease resistance R13L4/SHOC-2-like LRR" evidence="9">
    <location>
        <begin position="553"/>
        <end position="876"/>
    </location>
</feature>
<gene>
    <name evidence="10" type="ORF">BRARA_H02771</name>
</gene>
<dbReference type="InterPro" id="IPR027417">
    <property type="entry name" value="P-loop_NTPase"/>
</dbReference>
<protein>
    <recommendedName>
        <fullName evidence="12">Disease resistance protein</fullName>
    </recommendedName>
</protein>
<keyword evidence="4" id="KW-0067">ATP-binding</keyword>
<evidence type="ECO:0000256" key="1">
    <source>
        <dbReference type="ARBA" id="ARBA00022737"/>
    </source>
</evidence>
<dbReference type="Pfam" id="PF23598">
    <property type="entry name" value="LRR_14"/>
    <property type="match status" value="1"/>
</dbReference>
<evidence type="ECO:0000256" key="5">
    <source>
        <dbReference type="ARBA" id="ARBA00023054"/>
    </source>
</evidence>
<dbReference type="GO" id="GO:0051707">
    <property type="term" value="P:response to other organism"/>
    <property type="evidence" value="ECO:0007669"/>
    <property type="project" value="UniProtKB-ARBA"/>
</dbReference>
<dbReference type="PRINTS" id="PR00364">
    <property type="entry name" value="DISEASERSIST"/>
</dbReference>
<dbReference type="InterPro" id="IPR042197">
    <property type="entry name" value="Apaf_helical"/>
</dbReference>
<evidence type="ECO:0000256" key="2">
    <source>
        <dbReference type="ARBA" id="ARBA00022741"/>
    </source>
</evidence>
<dbReference type="AlphaFoldDB" id="A0A397YFH5"/>
<keyword evidence="3" id="KW-0611">Plant defense</keyword>
<dbReference type="InterPro" id="IPR058922">
    <property type="entry name" value="WHD_DRP"/>
</dbReference>
<name>A0A397YFH5_BRACM</name>
<dbReference type="FunFam" id="1.10.10.10:FF:000322">
    <property type="entry name" value="Probable disease resistance protein At1g63360"/>
    <property type="match status" value="1"/>
</dbReference>
<dbReference type="Pfam" id="PF00931">
    <property type="entry name" value="NB-ARC"/>
    <property type="match status" value="1"/>
</dbReference>
<dbReference type="Gene3D" id="3.80.10.10">
    <property type="entry name" value="Ribonuclease Inhibitor"/>
    <property type="match status" value="1"/>
</dbReference>
<dbReference type="FunFam" id="1.20.5.4130:FF:000002">
    <property type="entry name" value="Disease resistance protein RPP8"/>
    <property type="match status" value="1"/>
</dbReference>
<dbReference type="Gene3D" id="3.40.50.300">
    <property type="entry name" value="P-loop containing nucleotide triphosphate hydrolases"/>
    <property type="match status" value="1"/>
</dbReference>
<proteinExistence type="predicted"/>
<dbReference type="InterPro" id="IPR036388">
    <property type="entry name" value="WH-like_DNA-bd_sf"/>
</dbReference>
<dbReference type="SUPFAM" id="SSF52058">
    <property type="entry name" value="L domain-like"/>
    <property type="match status" value="1"/>
</dbReference>
<reference evidence="10 11" key="1">
    <citation type="submission" date="2018-06" db="EMBL/GenBank/DDBJ databases">
        <title>WGS assembly of Brassica rapa FPsc.</title>
        <authorList>
            <person name="Bowman J."/>
            <person name="Kohchi T."/>
            <person name="Yamato K."/>
            <person name="Jenkins J."/>
            <person name="Shu S."/>
            <person name="Ishizaki K."/>
            <person name="Yamaoka S."/>
            <person name="Nishihama R."/>
            <person name="Nakamura Y."/>
            <person name="Berger F."/>
            <person name="Adam C."/>
            <person name="Aki S."/>
            <person name="Althoff F."/>
            <person name="Araki T."/>
            <person name="Arteaga-Vazquez M."/>
            <person name="Balasubrmanian S."/>
            <person name="Bauer D."/>
            <person name="Boehm C."/>
            <person name="Briginshaw L."/>
            <person name="Caballero-Perez J."/>
            <person name="Catarino B."/>
            <person name="Chen F."/>
            <person name="Chiyoda S."/>
            <person name="Chovatia M."/>
            <person name="Davies K."/>
            <person name="Delmans M."/>
            <person name="Demura T."/>
            <person name="Dierschke T."/>
            <person name="Dolan L."/>
            <person name="Dorantes-Acosta A."/>
            <person name="Eklund D."/>
            <person name="Florent S."/>
            <person name="Flores-Sandoval E."/>
            <person name="Fujiyama A."/>
            <person name="Fukuzawa H."/>
            <person name="Galik B."/>
            <person name="Grimanelli D."/>
            <person name="Grimwood J."/>
            <person name="Grossniklaus U."/>
            <person name="Hamada T."/>
            <person name="Haseloff J."/>
            <person name="Hetherington A."/>
            <person name="Higo A."/>
            <person name="Hirakawa Y."/>
            <person name="Hundley H."/>
            <person name="Ikeda Y."/>
            <person name="Inoue K."/>
            <person name="Inoue S."/>
            <person name="Ishida S."/>
            <person name="Jia Q."/>
            <person name="Kakita M."/>
            <person name="Kanazawa T."/>
            <person name="Kawai Y."/>
            <person name="Kawashima T."/>
            <person name="Kennedy M."/>
            <person name="Kinose K."/>
            <person name="Kinoshita T."/>
            <person name="Kohara Y."/>
            <person name="Koide E."/>
            <person name="Komatsu K."/>
            <person name="Kopischke S."/>
            <person name="Kubo M."/>
            <person name="Kyozuka J."/>
            <person name="Lagercrantz U."/>
            <person name="Lin S."/>
            <person name="Lindquist E."/>
            <person name="Lipzen A."/>
            <person name="Lu C."/>
            <person name="Luna E."/>
            <person name="Martienssen R."/>
            <person name="Minamino N."/>
            <person name="Mizutani M."/>
            <person name="Mizutani M."/>
            <person name="Mochizuki N."/>
            <person name="Monte I."/>
            <person name="Mosher R."/>
            <person name="Nagasaki H."/>
            <person name="Nakagami H."/>
            <person name="Naramoto S."/>
            <person name="Nishitani K."/>
            <person name="Ohtani M."/>
            <person name="Okamoto T."/>
            <person name="Okumura M."/>
            <person name="Phillips J."/>
            <person name="Pollak B."/>
            <person name="Reinders A."/>
            <person name="Roevekamp M."/>
            <person name="Sano R."/>
            <person name="Sawa S."/>
            <person name="Schmid M."/>
            <person name="Shirakawa M."/>
            <person name="Solano R."/>
            <person name="Spunde A."/>
            <person name="Suetsugu N."/>
            <person name="Sugano S."/>
            <person name="Sugiyama A."/>
            <person name="Sun R."/>
            <person name="Suzuki Y."/>
            <person name="Takenaka M."/>
            <person name="Takezawa D."/>
            <person name="Tomogane H."/>
            <person name="Tsuzuki M."/>
            <person name="Ueda T."/>
            <person name="Umeda M."/>
            <person name="Ward J."/>
            <person name="Watanabe Y."/>
            <person name="Yazaki K."/>
            <person name="Yokoyama R."/>
            <person name="Yoshitake Y."/>
            <person name="Yotsui I."/>
            <person name="Zachgo S."/>
            <person name="Schmutz J."/>
        </authorList>
    </citation>
    <scope>NUCLEOTIDE SEQUENCE [LARGE SCALE GENOMIC DNA]</scope>
    <source>
        <strain evidence="11">cv. B-3</strain>
    </source>
</reference>
<dbReference type="FunFam" id="3.40.50.300:FF:001091">
    <property type="entry name" value="Probable disease resistance protein At1g61300"/>
    <property type="match status" value="1"/>
</dbReference>
<dbReference type="GO" id="GO:0005524">
    <property type="term" value="F:ATP binding"/>
    <property type="evidence" value="ECO:0007669"/>
    <property type="project" value="UniProtKB-KW"/>
</dbReference>
<dbReference type="Proteomes" id="UP000264353">
    <property type="component" value="Chromosome A8"/>
</dbReference>